<organism evidence="3 4">
    <name type="scientific">Euplotes crassus</name>
    <dbReference type="NCBI Taxonomy" id="5936"/>
    <lineage>
        <taxon>Eukaryota</taxon>
        <taxon>Sar</taxon>
        <taxon>Alveolata</taxon>
        <taxon>Ciliophora</taxon>
        <taxon>Intramacronucleata</taxon>
        <taxon>Spirotrichea</taxon>
        <taxon>Hypotrichia</taxon>
        <taxon>Euplotida</taxon>
        <taxon>Euplotidae</taxon>
        <taxon>Moneuplotes</taxon>
    </lineage>
</organism>
<dbReference type="Gene3D" id="1.10.150.50">
    <property type="entry name" value="Transcription Factor, Ets-1"/>
    <property type="match status" value="1"/>
</dbReference>
<feature type="domain" description="MULE transposase" evidence="2">
    <location>
        <begin position="294"/>
        <end position="375"/>
    </location>
</feature>
<dbReference type="EMBL" id="CAMPGE010024531">
    <property type="protein sequence ID" value="CAI2382362.1"/>
    <property type="molecule type" value="Genomic_DNA"/>
</dbReference>
<accession>A0AAD1Y093</accession>
<proteinExistence type="predicted"/>
<evidence type="ECO:0000313" key="3">
    <source>
        <dbReference type="EMBL" id="CAI2382362.1"/>
    </source>
</evidence>
<feature type="region of interest" description="Disordered" evidence="1">
    <location>
        <begin position="893"/>
        <end position="930"/>
    </location>
</feature>
<dbReference type="Pfam" id="PF10551">
    <property type="entry name" value="MULE"/>
    <property type="match status" value="1"/>
</dbReference>
<dbReference type="AlphaFoldDB" id="A0AAD1Y093"/>
<dbReference type="SUPFAM" id="SSF47769">
    <property type="entry name" value="SAM/Pointed domain"/>
    <property type="match status" value="1"/>
</dbReference>
<dbReference type="PANTHER" id="PTHR31569">
    <property type="entry name" value="SWIM-TYPE DOMAIN-CONTAINING PROTEIN"/>
    <property type="match status" value="1"/>
</dbReference>
<dbReference type="PANTHER" id="PTHR31569:SF4">
    <property type="entry name" value="SWIM-TYPE DOMAIN-CONTAINING PROTEIN"/>
    <property type="match status" value="1"/>
</dbReference>
<keyword evidence="4" id="KW-1185">Reference proteome</keyword>
<gene>
    <name evidence="3" type="ORF">ECRASSUSDP1_LOCUS23834</name>
</gene>
<dbReference type="InterPro" id="IPR052579">
    <property type="entry name" value="Zinc_finger_SWIM"/>
</dbReference>
<reference evidence="3" key="1">
    <citation type="submission" date="2023-07" db="EMBL/GenBank/DDBJ databases">
        <authorList>
            <consortium name="AG Swart"/>
            <person name="Singh M."/>
            <person name="Singh A."/>
            <person name="Seah K."/>
            <person name="Emmerich C."/>
        </authorList>
    </citation>
    <scope>NUCLEOTIDE SEQUENCE</scope>
    <source>
        <strain evidence="3">DP1</strain>
    </source>
</reference>
<evidence type="ECO:0000259" key="2">
    <source>
        <dbReference type="Pfam" id="PF10551"/>
    </source>
</evidence>
<evidence type="ECO:0000256" key="1">
    <source>
        <dbReference type="SAM" id="MobiDB-lite"/>
    </source>
</evidence>
<name>A0AAD1Y093_EUPCR</name>
<dbReference type="Proteomes" id="UP001295684">
    <property type="component" value="Unassembled WGS sequence"/>
</dbReference>
<sequence length="930" mass="107893">MEQFSEQDTDKKDPFLELNVPGCTAADSYSQEITQILMIKSSEESRAPKKLPVCSQGATDDLFQLDSIKSESTEELEIYKEFPIIIVHKGYIFAKCSIKHLRNLDDPSLPYKSPKFERYFNNGTLTIKQASDKFKVFEKNFQPIELHKIFPGFEFIGQRVTTPMVYLNREKVLKYVTNLFIQRGKCNIRRVFLHLRQKALRKTYLVKNNVNILQILQQVEKELNNAQIVQAEQEQTMELQPFGRKSVLFWNSYLKRPEHALIFYSEFQEYLLQQSVSRQHIQLEVMRHCAPEGYKCIIVLIVCDAITNNFYPAAFAVLKTDTKEAYTEVLTALKKQLKDSLKPRIIVAPYDASLIKSSAAVFPNAQVTTTFVHFVRSLWKEATRLLLKKRNLVKNTKKIINAIKGLTILHPKKVSDKFDALRRKISPLVQKSCSRYGDLLKYIDKTFILTHLSDAEKRGYVNAFPINFWNILRWKKKSKLHTIINMGVEKWHNEQPKIFGFKNPSLDQIISAFRDFDATKKIEFESTPREFSELQDTTIECGSDIVEFEKKVGIETAYCIQSLKEDPRAQNPLCLENPPMYVSDDEDLCNKDEDEEQPIDPKKACVSDSTNFGDKVLASEQKKEAKVILKTPQVKLAEEKETKNVKKMLDKQENDETNDTEEKIEKKRGRKKKFSTDERPENNHSITSFPIAPPPKRLEKLITDDMSIEDLCRKLDIEECLPILQDNKVTVENLKYLEMGDLREMKIPIGPARQIINEIQNNTHRPPVKVIASLPKRKRGPNKIRPQETEFEKKERVKEERKKKRDEKAKAKDHNLENNFEDKLASLVKIKPIEKKRSKSIEEEFKFQGSPSDGNILKHLVKKKRDHIINPPQNEKEDKQKVMEEVTSLISAKPEIKPEVKNDLKPVQEEKEAEQECSSQDSLKSDEPFL</sequence>
<feature type="compositionally biased region" description="Basic and acidic residues" evidence="1">
    <location>
        <begin position="647"/>
        <end position="665"/>
    </location>
</feature>
<feature type="compositionally biased region" description="Basic and acidic residues" evidence="1">
    <location>
        <begin position="894"/>
        <end position="910"/>
    </location>
</feature>
<dbReference type="InterPro" id="IPR018289">
    <property type="entry name" value="MULE_transposase_dom"/>
</dbReference>
<feature type="region of interest" description="Disordered" evidence="1">
    <location>
        <begin position="776"/>
        <end position="814"/>
    </location>
</feature>
<evidence type="ECO:0000313" key="4">
    <source>
        <dbReference type="Proteomes" id="UP001295684"/>
    </source>
</evidence>
<dbReference type="InterPro" id="IPR013761">
    <property type="entry name" value="SAM/pointed_sf"/>
</dbReference>
<protein>
    <recommendedName>
        <fullName evidence="2">MULE transposase domain-containing protein</fullName>
    </recommendedName>
</protein>
<feature type="compositionally biased region" description="Basic and acidic residues" evidence="1">
    <location>
        <begin position="785"/>
        <end position="814"/>
    </location>
</feature>
<feature type="region of interest" description="Disordered" evidence="1">
    <location>
        <begin position="647"/>
        <end position="692"/>
    </location>
</feature>
<comment type="caution">
    <text evidence="3">The sequence shown here is derived from an EMBL/GenBank/DDBJ whole genome shotgun (WGS) entry which is preliminary data.</text>
</comment>